<organism evidence="1 2">
    <name type="scientific">Virgibacillus salarius</name>
    <dbReference type="NCBI Taxonomy" id="447199"/>
    <lineage>
        <taxon>Bacteria</taxon>
        <taxon>Bacillati</taxon>
        <taxon>Bacillota</taxon>
        <taxon>Bacilli</taxon>
        <taxon>Bacillales</taxon>
        <taxon>Bacillaceae</taxon>
        <taxon>Virgibacillus</taxon>
    </lineage>
</organism>
<keyword evidence="2" id="KW-1185">Reference proteome</keyword>
<accession>A0A941I960</accession>
<dbReference type="PANTHER" id="PTHR35788">
    <property type="entry name" value="EXPORTED PROTEIN-RELATED"/>
    <property type="match status" value="1"/>
</dbReference>
<comment type="caution">
    <text evidence="1">The sequence shown here is derived from an EMBL/GenBank/DDBJ whole genome shotgun (WGS) entry which is preliminary data.</text>
</comment>
<name>A0A941I960_9BACI</name>
<reference evidence="1" key="1">
    <citation type="submission" date="2021-04" db="EMBL/GenBank/DDBJ databases">
        <title>Isolation and polyphasic classification of algal microorganism.</title>
        <authorList>
            <person name="Wang S."/>
        </authorList>
    </citation>
    <scope>NUCLEOTIDE SEQUENCE</scope>
    <source>
        <strain evidence="1">720a</strain>
    </source>
</reference>
<dbReference type="AlphaFoldDB" id="A0A941I960"/>
<dbReference type="PANTHER" id="PTHR35788:SF1">
    <property type="entry name" value="EXPORTED PROTEIN"/>
    <property type="match status" value="1"/>
</dbReference>
<dbReference type="Pfam" id="PF04294">
    <property type="entry name" value="VanW"/>
    <property type="match status" value="1"/>
</dbReference>
<evidence type="ECO:0000313" key="2">
    <source>
        <dbReference type="Proteomes" id="UP000675284"/>
    </source>
</evidence>
<dbReference type="InterPro" id="IPR052913">
    <property type="entry name" value="Glycopeptide_resist_protein"/>
</dbReference>
<dbReference type="Proteomes" id="UP000675284">
    <property type="component" value="Unassembled WGS sequence"/>
</dbReference>
<dbReference type="InterPro" id="IPR007391">
    <property type="entry name" value="Vancomycin_resist_VanW"/>
</dbReference>
<dbReference type="EMBL" id="JAGSOT010000027">
    <property type="protein sequence ID" value="MBR7796414.1"/>
    <property type="molecule type" value="Genomic_DNA"/>
</dbReference>
<gene>
    <name evidence="1" type="ORF">KCX74_10240</name>
</gene>
<dbReference type="RefSeq" id="WP_166530393.1">
    <property type="nucleotide sequence ID" value="NZ_JAGSOT010000027.1"/>
</dbReference>
<sequence>MRALLLCISFIVIWTNTVFATEIAEHKAIRLEKVEVDQYALNQIDPLFIDENKLHQLVDDLKKKIYKAPKNATIAKSGNIILEKPGITIDEDQFYIQFKKTFYDDKADGFHIPVEKVYPRVDKALLEDIRTKELGNYVTFYKKGNEERSHNIALAAEAIDNHVVFPGEMFSFNKVVGERTKSRGYKRAPVIVKGELSEDIGGGICQVSSTLFNAVDLKGIQIVERYAHSRSVPYVPPGRDATVSWWGPDFSFKNMYNEPVLIRAHASNGKMLVRITSSDTVENFTGS</sequence>
<protein>
    <submittedName>
        <fullName evidence="1">VanW family protein</fullName>
    </submittedName>
</protein>
<evidence type="ECO:0000313" key="1">
    <source>
        <dbReference type="EMBL" id="MBR7796414.1"/>
    </source>
</evidence>
<proteinExistence type="predicted"/>